<dbReference type="EMBL" id="NMQU01000148">
    <property type="protein sequence ID" value="OXM43452.1"/>
    <property type="molecule type" value="Genomic_DNA"/>
</dbReference>
<evidence type="ECO:0000313" key="2">
    <source>
        <dbReference type="Proteomes" id="UP000215563"/>
    </source>
</evidence>
<proteinExistence type="predicted"/>
<gene>
    <name evidence="1" type="ORF">CFP75_38415</name>
</gene>
<dbReference type="Proteomes" id="UP000215563">
    <property type="component" value="Unassembled WGS sequence"/>
</dbReference>
<name>A0A229R9V0_AMYAL</name>
<evidence type="ECO:0000313" key="1">
    <source>
        <dbReference type="EMBL" id="OXM43452.1"/>
    </source>
</evidence>
<dbReference type="RefSeq" id="WP_020636288.1">
    <property type="nucleotide sequence ID" value="NZ_KB913032.1"/>
</dbReference>
<comment type="caution">
    <text evidence="1">The sequence shown here is derived from an EMBL/GenBank/DDBJ whole genome shotgun (WGS) entry which is preliminary data.</text>
</comment>
<reference evidence="1 2" key="1">
    <citation type="submission" date="2017-07" db="EMBL/GenBank/DDBJ databases">
        <title>Amycolatopsis alba DSM 44262 Genome sequencing and assembly.</title>
        <authorList>
            <person name="Kaur N."/>
            <person name="Mayilraj S."/>
        </authorList>
    </citation>
    <scope>NUCLEOTIDE SEQUENCE [LARGE SCALE GENOMIC DNA]</scope>
    <source>
        <strain evidence="1 2">DSM 44262</strain>
    </source>
</reference>
<dbReference type="OrthoDB" id="4504900at2"/>
<sequence>MSTTIHSETTPHTRPYTGEIPERSVHFVGSLPPAISRTDLQTMQWFLDHAGDTNLLTLPSDRDPRWIIDWLDNLTNVPTLQPRRTGRSTGYDDMPTYRLAPGRSLAPEDVSLRRVRDVTVAMAARPRLHATGELPPHQVSIPNALDLSYFCFGSPRPALAALPIFRDALIDDVLEIHNRWDTEVTFQLETPAVLTLFERTPRPLWKMLALGLAKQAAELITAAPPEINWIVHLCYGDLAHQPLFEPTDLVAAVFFLNALERRLTKVGYPTPTAHIPFCTGTSAPPTDRSFYRALGHLRGNIDIIAGLIDENHAAASRIALQLAEDELDRPIRALAAACGLGRRSPEAAAANARLAQRLARTPILH</sequence>
<dbReference type="AlphaFoldDB" id="A0A229R9V0"/>
<accession>A0A229R9V0</accession>
<protein>
    <submittedName>
        <fullName evidence="1">Uncharacterized protein</fullName>
    </submittedName>
</protein>
<keyword evidence="2" id="KW-1185">Reference proteome</keyword>
<organism evidence="1 2">
    <name type="scientific">Amycolatopsis alba DSM 44262</name>
    <dbReference type="NCBI Taxonomy" id="1125972"/>
    <lineage>
        <taxon>Bacteria</taxon>
        <taxon>Bacillati</taxon>
        <taxon>Actinomycetota</taxon>
        <taxon>Actinomycetes</taxon>
        <taxon>Pseudonocardiales</taxon>
        <taxon>Pseudonocardiaceae</taxon>
        <taxon>Amycolatopsis</taxon>
    </lineage>
</organism>